<feature type="transmembrane region" description="Helical" evidence="1">
    <location>
        <begin position="1842"/>
        <end position="1867"/>
    </location>
</feature>
<feature type="domain" description="4Fe-4S ferredoxin-type" evidence="2">
    <location>
        <begin position="53"/>
        <end position="86"/>
    </location>
</feature>
<feature type="transmembrane region" description="Helical" evidence="1">
    <location>
        <begin position="1703"/>
        <end position="1728"/>
    </location>
</feature>
<evidence type="ECO:0000313" key="4">
    <source>
        <dbReference type="Proteomes" id="UP001295684"/>
    </source>
</evidence>
<dbReference type="Gene3D" id="2.10.220.10">
    <property type="entry name" value="Hormone Receptor, Insulin-like Growth Factor Receptor 1, Chain A, domain 2"/>
    <property type="match status" value="1"/>
</dbReference>
<dbReference type="InterPro" id="IPR009030">
    <property type="entry name" value="Growth_fac_rcpt_cys_sf"/>
</dbReference>
<keyword evidence="4" id="KW-1185">Reference proteome</keyword>
<accession>A0AAD1ULT6</accession>
<dbReference type="InterPro" id="IPR017896">
    <property type="entry name" value="4Fe4S_Fe-S-bd"/>
</dbReference>
<sequence length="2015" mass="226124">MCSPGYFQDEFSCRACNPTCATCEQYSKCTTCSKGFLFNSTTELCESPECTSGEFYSDSAEACISCGSSCSSQCAYRMECLTCASGQSLDLDSFACVNECDTMKITMNDPKLGGLPICRGYDFYVNPLSSSTTELGTADHPYKELHTVFLELLYFHSHSDKEFVIKLFEDTTNYVIEGTYLINISNLRIESYSVNQDKISKAKVVAIESVSTKPPSLIPSKLILLDSSTIDYVSKISSDADISAEDKALLLDSADGILYVYKSNLRMDNVYLSTEYASVNIFKNFINPINAGNNVISITNTISLHEGGFLSTSQQMSLEITDSEFDLYKSRGGFNLHLSCIQGQSSLLILTNISNTKFYFSQDPSLNLNVNFPPFMQYGGHDISFKNVTLMFFGSSDSNGYNFALMPDQTCDTSEVGSRNINFTDIRIAKDSSWLFEQQNMRFGLLFSASSSNSQVLKINIDNIEISDTEVKNLVPLRIEGNGIFECKIHGSTFSNLLTSVEMIRISGCKDPEIHNTTFTNVTMSQSGLVNFQSINSGIFNQTVLQGIQFKGAFASNLMSFINSGSEKLQITSFTYSNGTMQNSKTLIYLENPYGDTFVDTVDIQNVSSSASSSYIKILSSKSSTLNTLKFTDCSPLISSDVSSILVNMREIASPVDSNITFNSISVVNSQLNVIWISNVDQSKTINQYITINDLVITDITFSFTPLLLAMENIISDATFSLKFYRLMIENISNQDTSSLMVFGHQIEQFVEIHDSVFRNISQAGLDILVQDKSRLIPTKILLNNVTVDSWYGNYFSFMGSLSLSEVHVTGSKFLRMSSSFGGPVFYTELSGSKFIISDSLFYQNHAPQGGIFYIDSRALLRCTRCNMTDNFGITNSIAYLGVGGYFEFYDSDIINNHALSVPIVELSLAENKSILNHCRLRNNTILTEEYIKTSVLSQDHIHPDIREYILATPYLFSINIQNSAILAITGELDVTNQTVFSYQHTIIRAIDSFILLDEVSILDMNIESDCVISVQSDITLSNISLTNMSSQGDYYFLNSQDSTIRLNSANFSSSSVGLITSLSSILKVANLEVKEIKNVLNILKILTSEDLTLESSKFEHISPNENLINVYKSSVSRLKDILISNVSNVAIHVRQSTINSLQNITSINCLIGAHIEESLIQSWTNSVFENCGNSNIELGGAIMIRRSNTTIQNSVFTNNEAQNGAAIAIDCDTSFHCNNKLSGNIFDSNNAKTQGGGIYYNMDRPVMDGLVFANNNASYGNNIASYAYDIIFTNSQTNRAKADSIGSAILLEETYEVRIVDYDNQTINLINTGVVNIGSSFSNTSVGGIDRAKIVEGVANLTNFSFIAPPGSQNITYLVTSSHIDYGKIAYLSSTMSTPEKARFIINLRYCKPGEMQIEENKCRECSFGGYSLNWSSILCESCMPNADCLGSDHISVDKGYWRKTEQSDHIVACFREKSCLGGYHPENENPVKCEKGYEGLLCSKCSITDESKYQPSGNFECLKCPSRILNAVEVVIFQLIALAFIYFIIIINIRKKSENQFSILLRIFTNYTQLITVIMSFNIKFPNIFNEISTQSDTVNSPERTFFSFDCFIENNEIRMFAPSNALFKLSLYLILPIFLLIVVSIGLLLYRVIMQVYKPGMEHDMKRYIAISFICIVFIFHPTMTYQSLSVFQCAKIDSNDSRMMLHMDYKCFSRDHLKWIFAVGLPILILWVIGMPAIAFLILFKKREHLDQPELQKYLLILYQGLKRNTFYWELVNTFRKFVVLSFNVFLSTYDPYYKILGAIVSLIIFVRIQEKLKPYKEESNNRIEVLGMIAGILTLYCTLVFVTEEEDVDAVHIFSLLLLFAVNAFFLLHWLYNVLYYLNYKNKYFRMLMKMFSLALCKNSAKFSEEIEGKRLIIGPGKKTKKAKKKKSKKKLPLKKALKRKPKNNFLQDSSLRSPAPLFKSSQKGFKSTYVHLLLGSVNRKISSNTSRFRKNSAISIHPNLKEESSDLSVFKKFGVLPLVPEEEKH</sequence>
<dbReference type="CDD" id="cd00064">
    <property type="entry name" value="FU"/>
    <property type="match status" value="1"/>
</dbReference>
<evidence type="ECO:0000313" key="3">
    <source>
        <dbReference type="EMBL" id="CAI2367699.1"/>
    </source>
</evidence>
<gene>
    <name evidence="3" type="ORF">ECRASSUSDP1_LOCUS8987</name>
</gene>
<dbReference type="PROSITE" id="PS51379">
    <property type="entry name" value="4FE4S_FER_2"/>
    <property type="match status" value="1"/>
</dbReference>
<reference evidence="3" key="1">
    <citation type="submission" date="2023-07" db="EMBL/GenBank/DDBJ databases">
        <authorList>
            <consortium name="AG Swart"/>
            <person name="Singh M."/>
            <person name="Singh A."/>
            <person name="Seah K."/>
            <person name="Emmerich C."/>
        </authorList>
    </citation>
    <scope>NUCLEOTIDE SEQUENCE</scope>
    <source>
        <strain evidence="3">DP1</strain>
    </source>
</reference>
<dbReference type="InterPro" id="IPR011050">
    <property type="entry name" value="Pectin_lyase_fold/virulence"/>
</dbReference>
<dbReference type="SUPFAM" id="SSF51126">
    <property type="entry name" value="Pectin lyase-like"/>
    <property type="match status" value="1"/>
</dbReference>
<evidence type="ECO:0000256" key="1">
    <source>
        <dbReference type="SAM" id="Phobius"/>
    </source>
</evidence>
<dbReference type="PANTHER" id="PTHR11319">
    <property type="entry name" value="G PROTEIN-COUPLED RECEPTOR-RELATED"/>
    <property type="match status" value="1"/>
</dbReference>
<dbReference type="EMBL" id="CAMPGE010008816">
    <property type="protein sequence ID" value="CAI2367699.1"/>
    <property type="molecule type" value="Genomic_DNA"/>
</dbReference>
<dbReference type="SUPFAM" id="SSF57184">
    <property type="entry name" value="Growth factor receptor domain"/>
    <property type="match status" value="1"/>
</dbReference>
<name>A0AAD1ULT6_EUPCR</name>
<protein>
    <recommendedName>
        <fullName evidence="2">4Fe-4S ferredoxin-type domain-containing protein</fullName>
    </recommendedName>
</protein>
<feature type="transmembrane region" description="Helical" evidence="1">
    <location>
        <begin position="1612"/>
        <end position="1636"/>
    </location>
</feature>
<evidence type="ECO:0000259" key="2">
    <source>
        <dbReference type="PROSITE" id="PS51379"/>
    </source>
</evidence>
<feature type="transmembrane region" description="Helical" evidence="1">
    <location>
        <begin position="1648"/>
        <end position="1666"/>
    </location>
</feature>
<organism evidence="3 4">
    <name type="scientific">Euplotes crassus</name>
    <dbReference type="NCBI Taxonomy" id="5936"/>
    <lineage>
        <taxon>Eukaryota</taxon>
        <taxon>Sar</taxon>
        <taxon>Alveolata</taxon>
        <taxon>Ciliophora</taxon>
        <taxon>Intramacronucleata</taxon>
        <taxon>Spirotrichea</taxon>
        <taxon>Hypotrichia</taxon>
        <taxon>Euplotida</taxon>
        <taxon>Euplotidae</taxon>
        <taxon>Moneuplotes</taxon>
    </lineage>
</organism>
<dbReference type="PANTHER" id="PTHR11319:SF35">
    <property type="entry name" value="OUTER MEMBRANE PROTEIN PMPC-RELATED"/>
    <property type="match status" value="1"/>
</dbReference>
<feature type="transmembrane region" description="Helical" evidence="1">
    <location>
        <begin position="1510"/>
        <end position="1533"/>
    </location>
</feature>
<feature type="transmembrane region" description="Helical" evidence="1">
    <location>
        <begin position="1781"/>
        <end position="1798"/>
    </location>
</feature>
<keyword evidence="1" id="KW-0812">Transmembrane</keyword>
<dbReference type="Proteomes" id="UP001295684">
    <property type="component" value="Unassembled WGS sequence"/>
</dbReference>
<proteinExistence type="predicted"/>
<dbReference type="InterPro" id="IPR006212">
    <property type="entry name" value="Furin_repeat"/>
</dbReference>
<dbReference type="SMART" id="SM00261">
    <property type="entry name" value="FU"/>
    <property type="match status" value="2"/>
</dbReference>
<keyword evidence="1" id="KW-0472">Membrane</keyword>
<keyword evidence="1" id="KW-1133">Transmembrane helix</keyword>
<comment type="caution">
    <text evidence="3">The sequence shown here is derived from an EMBL/GenBank/DDBJ whole genome shotgun (WGS) entry which is preliminary data.</text>
</comment>
<feature type="transmembrane region" description="Helical" evidence="1">
    <location>
        <begin position="1810"/>
        <end position="1830"/>
    </location>
</feature>